<reference evidence="1" key="4">
    <citation type="submission" date="2025-08" db="UniProtKB">
        <authorList>
            <consortium name="Ensembl"/>
        </authorList>
    </citation>
    <scope>IDENTIFICATION</scope>
</reference>
<dbReference type="InParanoid" id="A0A671DZK0"/>
<evidence type="ECO:0000313" key="2">
    <source>
        <dbReference type="Proteomes" id="UP000472240"/>
    </source>
</evidence>
<reference evidence="2" key="3">
    <citation type="submission" date="2018-12" db="EMBL/GenBank/DDBJ databases">
        <title>G10K-VGP greater horseshoe bat female genome, primary haplotype.</title>
        <authorList>
            <person name="Teeling E."/>
            <person name="Myers G."/>
            <person name="Vernes S."/>
            <person name="Pippel M."/>
            <person name="Winkler S."/>
            <person name="Fedrigo O."/>
            <person name="Rhie A."/>
            <person name="Koren S."/>
            <person name="Phillippy A."/>
            <person name="Lewin H."/>
            <person name="Damas J."/>
            <person name="Howe K."/>
            <person name="Mountcastle J."/>
            <person name="Jarvis E.D."/>
        </authorList>
    </citation>
    <scope>NUCLEOTIDE SEQUENCE [LARGE SCALE GENOMIC DNA]</scope>
</reference>
<dbReference type="Ensembl" id="ENSRFET00010006905.1">
    <property type="protein sequence ID" value="ENSRFEP00010006300.1"/>
    <property type="gene ID" value="ENSRFEG00010004298.1"/>
</dbReference>
<protein>
    <submittedName>
        <fullName evidence="1">Uncharacterized protein</fullName>
    </submittedName>
</protein>
<evidence type="ECO:0000313" key="1">
    <source>
        <dbReference type="Ensembl" id="ENSRFEP00010006300.1"/>
    </source>
</evidence>
<name>A0A671DZK0_RHIFE</name>
<dbReference type="AlphaFoldDB" id="A0A671DZK0"/>
<accession>A0A671DZK0</accession>
<reference evidence="1 2" key="2">
    <citation type="journal article" date="2018" name="Annu Rev Anim Biosci">
        <title>Bat Biology, Genomes, and the Bat1K Project: To Generate Chromosome-Level Genomes for All Living Bat Species.</title>
        <authorList>
            <person name="Teeling E.C."/>
            <person name="Vernes S.C."/>
            <person name="Davalos L.M."/>
            <person name="Ray D.A."/>
            <person name="Gilbert M.T.P."/>
            <person name="Myers E."/>
        </authorList>
    </citation>
    <scope>NUCLEOTIDE SEQUENCE</scope>
</reference>
<keyword evidence="2" id="KW-1185">Reference proteome</keyword>
<sequence length="51" mass="5735">MPFQCFHLNCSCNIFAQKGLRKTTLVEEKKCNSVLMTPVETLGMNFVGIVI</sequence>
<reference evidence="1" key="5">
    <citation type="submission" date="2025-09" db="UniProtKB">
        <authorList>
            <consortium name="Ensembl"/>
        </authorList>
    </citation>
    <scope>IDENTIFICATION</scope>
</reference>
<dbReference type="GeneTree" id="ENSGT00910000148039"/>
<dbReference type="Proteomes" id="UP000472240">
    <property type="component" value="Chromosome 5"/>
</dbReference>
<reference evidence="1 2" key="1">
    <citation type="journal article" date="2015" name="Annu Rev Anim Biosci">
        <title>The Genome 10K Project: a way forward.</title>
        <authorList>
            <person name="Koepfli K.P."/>
            <person name="Paten B."/>
            <person name="O'Brien S.J."/>
            <person name="Koepfli K.P."/>
            <person name="Paten B."/>
            <person name="Antunes A."/>
            <person name="Belov K."/>
            <person name="Bustamante C."/>
            <person name="Castoe T.A."/>
            <person name="Clawson H."/>
            <person name="Crawford A.J."/>
            <person name="Diekhans M."/>
            <person name="Distel D."/>
            <person name="Durbin R."/>
            <person name="Earl D."/>
            <person name="Fujita M.K."/>
            <person name="Gamble T."/>
            <person name="Georges A."/>
            <person name="Gemmell N."/>
            <person name="Gilbert M.T."/>
            <person name="Graves J.M."/>
            <person name="Green R.E."/>
            <person name="Hickey G."/>
            <person name="Jarvis E.D."/>
            <person name="Johnson W."/>
            <person name="Komissarov A."/>
            <person name="Korf I."/>
            <person name="Kuhn R."/>
            <person name="Larkin D.M."/>
            <person name="Lewin H."/>
            <person name="Lopez J.V."/>
            <person name="Ma J."/>
            <person name="Marques-Bonet T."/>
            <person name="Miller W."/>
            <person name="Murphy R."/>
            <person name="Pevzner P."/>
            <person name="Shapiro B."/>
            <person name="Steiner C."/>
            <person name="Tamazian G."/>
            <person name="Venkatesh B."/>
            <person name="Wang J."/>
            <person name="Wayne R."/>
            <person name="Wiley E."/>
            <person name="Yang H."/>
            <person name="Zhang G."/>
            <person name="Haussler D."/>
            <person name="Ryder O."/>
            <person name="O'Brien S.J."/>
        </authorList>
    </citation>
    <scope>NUCLEOTIDE SEQUENCE</scope>
</reference>
<proteinExistence type="predicted"/>
<organism evidence="1 2">
    <name type="scientific">Rhinolophus ferrumequinum</name>
    <name type="common">Greater horseshoe bat</name>
    <dbReference type="NCBI Taxonomy" id="59479"/>
    <lineage>
        <taxon>Eukaryota</taxon>
        <taxon>Metazoa</taxon>
        <taxon>Chordata</taxon>
        <taxon>Craniata</taxon>
        <taxon>Vertebrata</taxon>
        <taxon>Euteleostomi</taxon>
        <taxon>Mammalia</taxon>
        <taxon>Eutheria</taxon>
        <taxon>Laurasiatheria</taxon>
        <taxon>Chiroptera</taxon>
        <taxon>Yinpterochiroptera</taxon>
        <taxon>Rhinolophoidea</taxon>
        <taxon>Rhinolophidae</taxon>
        <taxon>Rhinolophinae</taxon>
        <taxon>Rhinolophus</taxon>
    </lineage>
</organism>